<evidence type="ECO:0000313" key="2">
    <source>
        <dbReference type="Proteomes" id="UP001302249"/>
    </source>
</evidence>
<dbReference type="SUPFAM" id="SSF55729">
    <property type="entry name" value="Acyl-CoA N-acyltransferases (Nat)"/>
    <property type="match status" value="1"/>
</dbReference>
<name>A0ABZ0B8A4_9SPHN</name>
<dbReference type="InterPro" id="IPR016181">
    <property type="entry name" value="Acyl_CoA_acyltransferase"/>
</dbReference>
<evidence type="ECO:0000313" key="1">
    <source>
        <dbReference type="EMBL" id="WNO53341.1"/>
    </source>
</evidence>
<dbReference type="EMBL" id="CP135076">
    <property type="protein sequence ID" value="WNO53341.1"/>
    <property type="molecule type" value="Genomic_DNA"/>
</dbReference>
<gene>
    <name evidence="1" type="ORF">RPR59_12950</name>
</gene>
<dbReference type="Gene3D" id="3.40.630.30">
    <property type="match status" value="1"/>
</dbReference>
<reference evidence="1 2" key="1">
    <citation type="submission" date="2023-09" db="EMBL/GenBank/DDBJ databases">
        <authorList>
            <person name="Rey-Velasco X."/>
        </authorList>
    </citation>
    <scope>NUCLEOTIDE SEQUENCE [LARGE SCALE GENOMIC DNA]</scope>
    <source>
        <strain evidence="1 2">W311</strain>
    </source>
</reference>
<organism evidence="1 2">
    <name type="scientific">Stakelama saccharophila</name>
    <dbReference type="NCBI Taxonomy" id="3075605"/>
    <lineage>
        <taxon>Bacteria</taxon>
        <taxon>Pseudomonadati</taxon>
        <taxon>Pseudomonadota</taxon>
        <taxon>Alphaproteobacteria</taxon>
        <taxon>Sphingomonadales</taxon>
        <taxon>Sphingomonadaceae</taxon>
        <taxon>Stakelama</taxon>
    </lineage>
</organism>
<dbReference type="RefSeq" id="WP_313914709.1">
    <property type="nucleotide sequence ID" value="NZ_CP135076.1"/>
</dbReference>
<proteinExistence type="predicted"/>
<keyword evidence="2" id="KW-1185">Reference proteome</keyword>
<sequence>MGDRADILGVDPELFRAWVAARSLSRGVPAPVADHGGWRVDTGSDREHCRYFFAAPDAGLMALGEAIDRPRIFLKLCGDVAALKRLLPPRWRVEATGYFMVGSGAPALPVAIPRGYALDREARGAVSHVRILAPDGALAASGHAAEHGGVFAYDRIVTEEGHRRRGLGRAVMAALGAMRRSPAVPVLVASHAGHALYSALGWTTLRPYSTAEVQEG</sequence>
<protein>
    <submittedName>
        <fullName evidence="1">GNAT family N-acetyltransferase</fullName>
    </submittedName>
</protein>
<dbReference type="Proteomes" id="UP001302249">
    <property type="component" value="Chromosome"/>
</dbReference>
<accession>A0ABZ0B8A4</accession>